<proteinExistence type="predicted"/>
<feature type="chain" id="PRO_5014377697" evidence="1">
    <location>
        <begin position="18"/>
        <end position="125"/>
    </location>
</feature>
<dbReference type="Proteomes" id="UP000235786">
    <property type="component" value="Unassembled WGS sequence"/>
</dbReference>
<accession>A0A2J6QZ30</accession>
<evidence type="ECO:0000313" key="3">
    <source>
        <dbReference type="Proteomes" id="UP000235786"/>
    </source>
</evidence>
<dbReference type="AlphaFoldDB" id="A0A2J6QZ30"/>
<keyword evidence="3" id="KW-1185">Reference proteome</keyword>
<sequence>MPAWILVLSSCYHCAAPQKIYIRWEEKTSGLQQFKENKKRRCQYEGMIRTAFAAMMVTGPVEVANKVYGLLKENGIWVGDKEHADMDEEEREQVKGMMIQWFGQKIEWGGMKASRFIRVFYQVVI</sequence>
<feature type="signal peptide" evidence="1">
    <location>
        <begin position="1"/>
        <end position="17"/>
    </location>
</feature>
<evidence type="ECO:0000313" key="2">
    <source>
        <dbReference type="EMBL" id="PMD31534.1"/>
    </source>
</evidence>
<gene>
    <name evidence="2" type="ORF">L207DRAFT_591485</name>
</gene>
<dbReference type="EMBL" id="KZ613962">
    <property type="protein sequence ID" value="PMD31534.1"/>
    <property type="molecule type" value="Genomic_DNA"/>
</dbReference>
<reference evidence="2 3" key="1">
    <citation type="submission" date="2016-04" db="EMBL/GenBank/DDBJ databases">
        <title>A degradative enzymes factory behind the ericoid mycorrhizal symbiosis.</title>
        <authorList>
            <consortium name="DOE Joint Genome Institute"/>
            <person name="Martino E."/>
            <person name="Morin E."/>
            <person name="Grelet G."/>
            <person name="Kuo A."/>
            <person name="Kohler A."/>
            <person name="Daghino S."/>
            <person name="Barry K."/>
            <person name="Choi C."/>
            <person name="Cichocki N."/>
            <person name="Clum A."/>
            <person name="Copeland A."/>
            <person name="Hainaut M."/>
            <person name="Haridas S."/>
            <person name="Labutti K."/>
            <person name="Lindquist E."/>
            <person name="Lipzen A."/>
            <person name="Khouja H.-R."/>
            <person name="Murat C."/>
            <person name="Ohm R."/>
            <person name="Olson A."/>
            <person name="Spatafora J."/>
            <person name="Veneault-Fourrey C."/>
            <person name="Henrissat B."/>
            <person name="Grigoriev I."/>
            <person name="Martin F."/>
            <person name="Perotto S."/>
        </authorList>
    </citation>
    <scope>NUCLEOTIDE SEQUENCE [LARGE SCALE GENOMIC DNA]</scope>
    <source>
        <strain evidence="2 3">F</strain>
    </source>
</reference>
<protein>
    <submittedName>
        <fullName evidence="2">Uncharacterized protein</fullName>
    </submittedName>
</protein>
<evidence type="ECO:0000256" key="1">
    <source>
        <dbReference type="SAM" id="SignalP"/>
    </source>
</evidence>
<keyword evidence="1" id="KW-0732">Signal</keyword>
<organism evidence="2 3">
    <name type="scientific">Hyaloscypha variabilis (strain UAMH 11265 / GT02V1 / F)</name>
    <name type="common">Meliniomyces variabilis</name>
    <dbReference type="NCBI Taxonomy" id="1149755"/>
    <lineage>
        <taxon>Eukaryota</taxon>
        <taxon>Fungi</taxon>
        <taxon>Dikarya</taxon>
        <taxon>Ascomycota</taxon>
        <taxon>Pezizomycotina</taxon>
        <taxon>Leotiomycetes</taxon>
        <taxon>Helotiales</taxon>
        <taxon>Hyaloscyphaceae</taxon>
        <taxon>Hyaloscypha</taxon>
        <taxon>Hyaloscypha variabilis</taxon>
    </lineage>
</organism>
<name>A0A2J6QZ30_HYAVF</name>